<dbReference type="GO" id="GO:0006355">
    <property type="term" value="P:regulation of DNA-templated transcription"/>
    <property type="evidence" value="ECO:0007669"/>
    <property type="project" value="InterPro"/>
</dbReference>
<proteinExistence type="predicted"/>
<evidence type="ECO:0000256" key="4">
    <source>
        <dbReference type="SAM" id="MobiDB-lite"/>
    </source>
</evidence>
<keyword evidence="1 3" id="KW-0597">Phosphoprotein</keyword>
<dbReference type="PRINTS" id="PR00038">
    <property type="entry name" value="HTHLUXR"/>
</dbReference>
<dbReference type="PANTHER" id="PTHR43214">
    <property type="entry name" value="TWO-COMPONENT RESPONSE REGULATOR"/>
    <property type="match status" value="1"/>
</dbReference>
<dbReference type="InterPro" id="IPR039420">
    <property type="entry name" value="WalR-like"/>
</dbReference>
<reference evidence="7 8" key="1">
    <citation type="submission" date="2016-10" db="EMBL/GenBank/DDBJ databases">
        <authorList>
            <person name="de Groot N.N."/>
        </authorList>
    </citation>
    <scope>NUCLEOTIDE SEQUENCE [LARGE SCALE GENOMIC DNA]</scope>
    <source>
        <strain evidence="7 8">DSM 25186</strain>
    </source>
</reference>
<evidence type="ECO:0000256" key="3">
    <source>
        <dbReference type="PROSITE-ProRule" id="PRU00169"/>
    </source>
</evidence>
<sequence length="235" mass="26373">MNPINVILADDHSLVRTGIRSLLESEGDIKVVAEAANGQQALEMARDYRPDLLIVDIRMPELNGLEATRRLPEYSPRTRVLVLSMHDDDEYILQSVDNGAHGYLLKGSSREEFLKAVRTVHSGGKYFSGDISRVFVNRYLNHRQDGPAAADTAPSSHTESTPSGNDYTLTKREREILRLITEGLPNKEIAAQFGKSVRTIETHRFNIMKKLEVSNVVELLKKIEEEPSLQQALHA</sequence>
<dbReference type="Pfam" id="PF00196">
    <property type="entry name" value="GerE"/>
    <property type="match status" value="1"/>
</dbReference>
<keyword evidence="8" id="KW-1185">Reference proteome</keyword>
<keyword evidence="2 7" id="KW-0238">DNA-binding</keyword>
<gene>
    <name evidence="7" type="ORF">SAMN05421823_11147</name>
</gene>
<dbReference type="PANTHER" id="PTHR43214:SF43">
    <property type="entry name" value="TWO-COMPONENT RESPONSE REGULATOR"/>
    <property type="match status" value="1"/>
</dbReference>
<dbReference type="SMART" id="SM00448">
    <property type="entry name" value="REC"/>
    <property type="match status" value="1"/>
</dbReference>
<dbReference type="CDD" id="cd06170">
    <property type="entry name" value="LuxR_C_like"/>
    <property type="match status" value="1"/>
</dbReference>
<evidence type="ECO:0000259" key="5">
    <source>
        <dbReference type="PROSITE" id="PS50043"/>
    </source>
</evidence>
<dbReference type="Proteomes" id="UP000198510">
    <property type="component" value="Unassembled WGS sequence"/>
</dbReference>
<dbReference type="InterPro" id="IPR058245">
    <property type="entry name" value="NreC/VraR/RcsB-like_REC"/>
</dbReference>
<feature type="compositionally biased region" description="Polar residues" evidence="4">
    <location>
        <begin position="153"/>
        <end position="168"/>
    </location>
</feature>
<evidence type="ECO:0000259" key="6">
    <source>
        <dbReference type="PROSITE" id="PS50110"/>
    </source>
</evidence>
<dbReference type="EMBL" id="FNFO01000011">
    <property type="protein sequence ID" value="SDM18664.1"/>
    <property type="molecule type" value="Genomic_DNA"/>
</dbReference>
<organism evidence="7 8">
    <name type="scientific">Catalinimonas alkaloidigena</name>
    <dbReference type="NCBI Taxonomy" id="1075417"/>
    <lineage>
        <taxon>Bacteria</taxon>
        <taxon>Pseudomonadati</taxon>
        <taxon>Bacteroidota</taxon>
        <taxon>Cytophagia</taxon>
        <taxon>Cytophagales</taxon>
        <taxon>Catalimonadaceae</taxon>
        <taxon>Catalinimonas</taxon>
    </lineage>
</organism>
<feature type="domain" description="Response regulatory" evidence="6">
    <location>
        <begin position="5"/>
        <end position="121"/>
    </location>
</feature>
<dbReference type="GO" id="GO:0003677">
    <property type="term" value="F:DNA binding"/>
    <property type="evidence" value="ECO:0007669"/>
    <property type="project" value="UniProtKB-KW"/>
</dbReference>
<dbReference type="Pfam" id="PF00072">
    <property type="entry name" value="Response_reg"/>
    <property type="match status" value="1"/>
</dbReference>
<dbReference type="PROSITE" id="PS50043">
    <property type="entry name" value="HTH_LUXR_2"/>
    <property type="match status" value="1"/>
</dbReference>
<dbReference type="GO" id="GO:0000160">
    <property type="term" value="P:phosphorelay signal transduction system"/>
    <property type="evidence" value="ECO:0007669"/>
    <property type="project" value="InterPro"/>
</dbReference>
<evidence type="ECO:0000313" key="8">
    <source>
        <dbReference type="Proteomes" id="UP000198510"/>
    </source>
</evidence>
<feature type="region of interest" description="Disordered" evidence="4">
    <location>
        <begin position="145"/>
        <end position="168"/>
    </location>
</feature>
<evidence type="ECO:0000256" key="1">
    <source>
        <dbReference type="ARBA" id="ARBA00022553"/>
    </source>
</evidence>
<dbReference type="OrthoDB" id="9797341at2"/>
<dbReference type="SUPFAM" id="SSF46894">
    <property type="entry name" value="C-terminal effector domain of the bipartite response regulators"/>
    <property type="match status" value="1"/>
</dbReference>
<feature type="modified residue" description="4-aspartylphosphate" evidence="3">
    <location>
        <position position="56"/>
    </location>
</feature>
<dbReference type="InterPro" id="IPR000792">
    <property type="entry name" value="Tscrpt_reg_LuxR_C"/>
</dbReference>
<dbReference type="InterPro" id="IPR016032">
    <property type="entry name" value="Sig_transdc_resp-reg_C-effctor"/>
</dbReference>
<dbReference type="PROSITE" id="PS50110">
    <property type="entry name" value="RESPONSE_REGULATORY"/>
    <property type="match status" value="1"/>
</dbReference>
<evidence type="ECO:0000313" key="7">
    <source>
        <dbReference type="EMBL" id="SDM18664.1"/>
    </source>
</evidence>
<dbReference type="CDD" id="cd17535">
    <property type="entry name" value="REC_NarL-like"/>
    <property type="match status" value="1"/>
</dbReference>
<name>A0A1G9R5Z2_9BACT</name>
<evidence type="ECO:0000256" key="2">
    <source>
        <dbReference type="ARBA" id="ARBA00023125"/>
    </source>
</evidence>
<dbReference type="RefSeq" id="WP_089686539.1">
    <property type="nucleotide sequence ID" value="NZ_FNFO01000011.1"/>
</dbReference>
<feature type="domain" description="HTH luxR-type" evidence="5">
    <location>
        <begin position="162"/>
        <end position="227"/>
    </location>
</feature>
<dbReference type="SUPFAM" id="SSF52172">
    <property type="entry name" value="CheY-like"/>
    <property type="match status" value="1"/>
</dbReference>
<dbReference type="Gene3D" id="3.40.50.2300">
    <property type="match status" value="1"/>
</dbReference>
<dbReference type="SMART" id="SM00421">
    <property type="entry name" value="HTH_LUXR"/>
    <property type="match status" value="1"/>
</dbReference>
<dbReference type="InterPro" id="IPR001789">
    <property type="entry name" value="Sig_transdc_resp-reg_receiver"/>
</dbReference>
<protein>
    <submittedName>
        <fullName evidence="7">DNA-binding response regulator, NarL/FixJ family, contains REC and HTH domains</fullName>
    </submittedName>
</protein>
<dbReference type="InterPro" id="IPR011006">
    <property type="entry name" value="CheY-like_superfamily"/>
</dbReference>
<accession>A0A1G9R5Z2</accession>
<dbReference type="STRING" id="1075417.SAMN05421823_11147"/>
<dbReference type="AlphaFoldDB" id="A0A1G9R5Z2"/>